<name>A0ABT8TQD1_9ACTN</name>
<dbReference type="CDD" id="cd20736">
    <property type="entry name" value="PoNe_Nuclease"/>
    <property type="match status" value="1"/>
</dbReference>
<evidence type="ECO:0000256" key="1">
    <source>
        <dbReference type="ARBA" id="ARBA00006738"/>
    </source>
</evidence>
<evidence type="ECO:0000256" key="2">
    <source>
        <dbReference type="HAMAP-Rule" id="MF_00048"/>
    </source>
</evidence>
<dbReference type="Proteomes" id="UP001168363">
    <property type="component" value="Unassembled WGS sequence"/>
</dbReference>
<keyword evidence="5" id="KW-1185">Reference proteome</keyword>
<dbReference type="PANTHER" id="PTHR34039">
    <property type="entry name" value="UPF0102 PROTEIN YRAN"/>
    <property type="match status" value="1"/>
</dbReference>
<sequence length="133" mass="14380">MTETTSRTTESGPSSGPARQALGAYGERVAAAYLTACGMVLAERNWRCPDGELDLVLWDGEVLVVCEVKTRAGETGGTPHEAVTPEKLQRIQRLAEQWQLAHGVRAEDLRVDLVAVVHPPRGAAEVEHVRGLV</sequence>
<dbReference type="HAMAP" id="MF_00048">
    <property type="entry name" value="UPF0102"/>
    <property type="match status" value="1"/>
</dbReference>
<dbReference type="Gene3D" id="3.40.1350.10">
    <property type="match status" value="1"/>
</dbReference>
<reference evidence="4" key="1">
    <citation type="submission" date="2023-06" db="EMBL/GenBank/DDBJ databases">
        <title>Genome sequence of Nocardioides sp. SOB44.</title>
        <authorList>
            <person name="Zhang G."/>
        </authorList>
    </citation>
    <scope>NUCLEOTIDE SEQUENCE</scope>
    <source>
        <strain evidence="4">SOB44</strain>
    </source>
</reference>
<dbReference type="RefSeq" id="WP_302707812.1">
    <property type="nucleotide sequence ID" value="NZ_JAULSC010000008.1"/>
</dbReference>
<accession>A0ABT8TQD1</accession>
<dbReference type="InterPro" id="IPR011335">
    <property type="entry name" value="Restrct_endonuc-II-like"/>
</dbReference>
<feature type="region of interest" description="Disordered" evidence="3">
    <location>
        <begin position="1"/>
        <end position="20"/>
    </location>
</feature>
<dbReference type="Pfam" id="PF02021">
    <property type="entry name" value="UPF0102"/>
    <property type="match status" value="1"/>
</dbReference>
<evidence type="ECO:0000313" key="4">
    <source>
        <dbReference type="EMBL" id="MDO3396041.1"/>
    </source>
</evidence>
<comment type="similarity">
    <text evidence="1 2">Belongs to the UPF0102 family.</text>
</comment>
<dbReference type="NCBIfam" id="NF009154">
    <property type="entry name" value="PRK12497.3-3"/>
    <property type="match status" value="1"/>
</dbReference>
<evidence type="ECO:0000256" key="3">
    <source>
        <dbReference type="SAM" id="MobiDB-lite"/>
    </source>
</evidence>
<feature type="compositionally biased region" description="Polar residues" evidence="3">
    <location>
        <begin position="1"/>
        <end position="14"/>
    </location>
</feature>
<evidence type="ECO:0000313" key="5">
    <source>
        <dbReference type="Proteomes" id="UP001168363"/>
    </source>
</evidence>
<protein>
    <recommendedName>
        <fullName evidence="2">UPF0102 protein QWJ41_09950</fullName>
    </recommendedName>
</protein>
<dbReference type="InterPro" id="IPR003509">
    <property type="entry name" value="UPF0102_YraN-like"/>
</dbReference>
<gene>
    <name evidence="4" type="ORF">QWJ41_09950</name>
</gene>
<dbReference type="EMBL" id="JAULSC010000008">
    <property type="protein sequence ID" value="MDO3396041.1"/>
    <property type="molecule type" value="Genomic_DNA"/>
</dbReference>
<dbReference type="SUPFAM" id="SSF52980">
    <property type="entry name" value="Restriction endonuclease-like"/>
    <property type="match status" value="1"/>
</dbReference>
<organism evidence="4 5">
    <name type="scientific">Nocardioides cremeus</name>
    <dbReference type="NCBI Taxonomy" id="3058044"/>
    <lineage>
        <taxon>Bacteria</taxon>
        <taxon>Bacillati</taxon>
        <taxon>Actinomycetota</taxon>
        <taxon>Actinomycetes</taxon>
        <taxon>Propionibacteriales</taxon>
        <taxon>Nocardioidaceae</taxon>
        <taxon>Nocardioides</taxon>
    </lineage>
</organism>
<dbReference type="InterPro" id="IPR011856">
    <property type="entry name" value="tRNA_endonuc-like_dom_sf"/>
</dbReference>
<comment type="caution">
    <text evidence="4">The sequence shown here is derived from an EMBL/GenBank/DDBJ whole genome shotgun (WGS) entry which is preliminary data.</text>
</comment>
<proteinExistence type="inferred from homology"/>
<dbReference type="PANTHER" id="PTHR34039:SF1">
    <property type="entry name" value="UPF0102 PROTEIN YRAN"/>
    <property type="match status" value="1"/>
</dbReference>